<dbReference type="PANTHER" id="PTHR42194:SF1">
    <property type="entry name" value="UPF0276 PROTEIN HI_1600"/>
    <property type="match status" value="1"/>
</dbReference>
<evidence type="ECO:0000313" key="1">
    <source>
        <dbReference type="EMBL" id="MBN7795865.1"/>
    </source>
</evidence>
<comment type="caution">
    <text evidence="1">The sequence shown here is derived from an EMBL/GenBank/DDBJ whole genome shotgun (WGS) entry which is preliminary data.</text>
</comment>
<dbReference type="PANTHER" id="PTHR42194">
    <property type="entry name" value="UPF0276 PROTEIN HI_1600"/>
    <property type="match status" value="1"/>
</dbReference>
<dbReference type="Gene3D" id="3.20.20.150">
    <property type="entry name" value="Divalent-metal-dependent TIM barrel enzymes"/>
    <property type="match status" value="1"/>
</dbReference>
<keyword evidence="2" id="KW-1185">Reference proteome</keyword>
<proteinExistence type="predicted"/>
<reference evidence="1" key="1">
    <citation type="submission" date="2021-02" db="EMBL/GenBank/DDBJ databases">
        <title>PHA producing bacteria isolated from coastal sediment in Guangdong, Shenzhen.</title>
        <authorList>
            <person name="Zheng W."/>
            <person name="Yu S."/>
            <person name="Huang Y."/>
        </authorList>
    </citation>
    <scope>NUCLEOTIDE SEQUENCE</scope>
    <source>
        <strain evidence="1">TN14-10</strain>
    </source>
</reference>
<dbReference type="InterPro" id="IPR007801">
    <property type="entry name" value="MbnB/TglH/ChrH"/>
</dbReference>
<gene>
    <name evidence="1" type="ORF">JYP50_04635</name>
</gene>
<sequence length="290" mass="31412">MQEPQGQDTRDAGVGVGLRHPHYRDALERQAPIQFVEVHAENFYMDGGPALSVLHAARERFDVSIHATSLGLGAETRVPEPEIRRLARLVEAIDPILVSDHACFSWSGQGAALLHGGDLLPIAHNPRVLEQFSANVDRVQQALGRQLLVENLSAYLSCPDSTMSELEFLHRMCQRTGAGLLLDVNNVFVNAVNSGGADPLADVQGVIAGIDGDLVGEIHLAGSTPQADGDLLIDDHGAEVPEPVWRAYEHLLAALGPKPTLIEWDTNLPSWSTLVGQARLVRQRMGAYRG</sequence>
<dbReference type="Proteomes" id="UP000664303">
    <property type="component" value="Unassembled WGS sequence"/>
</dbReference>
<dbReference type="InterPro" id="IPR036237">
    <property type="entry name" value="Xyl_isomerase-like_sf"/>
</dbReference>
<protein>
    <submittedName>
        <fullName evidence="1">DUF692 domain-containing protein</fullName>
    </submittedName>
</protein>
<accession>A0A939DD43</accession>
<dbReference type="AlphaFoldDB" id="A0A939DD43"/>
<dbReference type="Pfam" id="PF05114">
    <property type="entry name" value="MbnB_TglH_ChrH"/>
    <property type="match status" value="1"/>
</dbReference>
<organism evidence="1 2">
    <name type="scientific">Parahaliea mediterranea</name>
    <dbReference type="NCBI Taxonomy" id="651086"/>
    <lineage>
        <taxon>Bacteria</taxon>
        <taxon>Pseudomonadati</taxon>
        <taxon>Pseudomonadota</taxon>
        <taxon>Gammaproteobacteria</taxon>
        <taxon>Cellvibrionales</taxon>
        <taxon>Halieaceae</taxon>
        <taxon>Parahaliea</taxon>
    </lineage>
</organism>
<dbReference type="RefSeq" id="WP_206559305.1">
    <property type="nucleotide sequence ID" value="NZ_JAFKCZ010000003.1"/>
</dbReference>
<evidence type="ECO:0000313" key="2">
    <source>
        <dbReference type="Proteomes" id="UP000664303"/>
    </source>
</evidence>
<name>A0A939DD43_9GAMM</name>
<dbReference type="EMBL" id="JAFKCZ010000003">
    <property type="protein sequence ID" value="MBN7795865.1"/>
    <property type="molecule type" value="Genomic_DNA"/>
</dbReference>
<dbReference type="SUPFAM" id="SSF51658">
    <property type="entry name" value="Xylose isomerase-like"/>
    <property type="match status" value="1"/>
</dbReference>
<dbReference type="NCBIfam" id="NF003818">
    <property type="entry name" value="PRK05409.1"/>
    <property type="match status" value="1"/>
</dbReference>